<feature type="binding site" evidence="9">
    <location>
        <position position="53"/>
    </location>
    <ligand>
        <name>Fe cation</name>
        <dbReference type="ChEBI" id="CHEBI:24875"/>
        <label>1</label>
    </ligand>
</feature>
<dbReference type="InterPro" id="IPR011989">
    <property type="entry name" value="ARM-like"/>
</dbReference>
<keyword evidence="4" id="KW-0677">Repeat</keyword>
<dbReference type="SMART" id="SM00567">
    <property type="entry name" value="EZ_HEAT"/>
    <property type="match status" value="5"/>
</dbReference>
<comment type="function">
    <text evidence="9">Catalyzes the hydroxylation of the N(6)-(4-aminobutyl)-L-lysine intermediate to form hypusine, an essential post-translational modification only found in mature eIF-5A factor.</text>
</comment>
<feature type="binding site" evidence="9">
    <location>
        <position position="257"/>
    </location>
    <ligand>
        <name>Fe cation</name>
        <dbReference type="ChEBI" id="CHEBI:24875"/>
        <label>2</label>
    </ligand>
</feature>
<evidence type="ECO:0000256" key="5">
    <source>
        <dbReference type="ARBA" id="ARBA00023002"/>
    </source>
</evidence>
<keyword evidence="9" id="KW-0539">Nucleus</keyword>
<feature type="binding site" evidence="9">
    <location>
        <position position="224"/>
    </location>
    <ligand>
        <name>Fe cation</name>
        <dbReference type="ChEBI" id="CHEBI:24875"/>
        <label>2</label>
    </ligand>
</feature>
<evidence type="ECO:0000313" key="10">
    <source>
        <dbReference type="EMBL" id="TBU00889.1"/>
    </source>
</evidence>
<feature type="binding site" evidence="9">
    <location>
        <position position="223"/>
    </location>
    <ligand>
        <name>Fe cation</name>
        <dbReference type="ChEBI" id="CHEBI:24875"/>
        <label>2</label>
    </ligand>
</feature>
<evidence type="ECO:0000256" key="4">
    <source>
        <dbReference type="ARBA" id="ARBA00022737"/>
    </source>
</evidence>
<keyword evidence="9" id="KW-0963">Cytoplasm</keyword>
<feature type="binding site" evidence="9">
    <location>
        <position position="256"/>
    </location>
    <ligand>
        <name>Fe cation</name>
        <dbReference type="ChEBI" id="CHEBI:24875"/>
        <label>2</label>
    </ligand>
</feature>
<dbReference type="GO" id="GO:0046872">
    <property type="term" value="F:metal ion binding"/>
    <property type="evidence" value="ECO:0007669"/>
    <property type="project" value="UniProtKB-KW"/>
</dbReference>
<proteinExistence type="inferred from homology"/>
<dbReference type="HAMAP" id="MF_03101">
    <property type="entry name" value="Deoxyhypusine_hydroxylase"/>
    <property type="match status" value="1"/>
</dbReference>
<evidence type="ECO:0000256" key="3">
    <source>
        <dbReference type="ARBA" id="ARBA00022723"/>
    </source>
</evidence>
<protein>
    <recommendedName>
        <fullName evidence="9">Deoxyhypusine hydroxylase</fullName>
        <shortName evidence="9">DOHH</shortName>
        <ecNumber evidence="9">1.14.99.29</ecNumber>
    </recommendedName>
    <alternativeName>
        <fullName evidence="9">Deoxyhypusine dioxygenase</fullName>
    </alternativeName>
    <alternativeName>
        <fullName evidence="9">Deoxyhypusine monooxygenase</fullName>
    </alternativeName>
</protein>
<feature type="binding site" evidence="9">
    <location>
        <position position="87"/>
    </location>
    <ligand>
        <name>Fe cation</name>
        <dbReference type="ChEBI" id="CHEBI:24875"/>
        <label>1</label>
    </ligand>
</feature>
<dbReference type="VEuPathDB" id="MicrosporidiaDB:CWI37_0869p0010"/>
<dbReference type="GO" id="GO:0005634">
    <property type="term" value="C:nucleus"/>
    <property type="evidence" value="ECO:0007669"/>
    <property type="project" value="UniProtKB-SubCell"/>
</dbReference>
<evidence type="ECO:0000256" key="1">
    <source>
        <dbReference type="ARBA" id="ARBA00000068"/>
    </source>
</evidence>
<dbReference type="PANTHER" id="PTHR12697">
    <property type="entry name" value="PBS LYASE HEAT-LIKE PROTEIN"/>
    <property type="match status" value="1"/>
</dbReference>
<comment type="cofactor">
    <cofactor evidence="9">
        <name>Fe(2+)</name>
        <dbReference type="ChEBI" id="CHEBI:29033"/>
    </cofactor>
    <text evidence="9">Binds 2 Fe(2+) ions per subunit.</text>
</comment>
<evidence type="ECO:0000256" key="8">
    <source>
        <dbReference type="ARBA" id="ARBA00023256"/>
    </source>
</evidence>
<organism evidence="10 11">
    <name type="scientific">Hamiltosporidium tvaerminnensis</name>
    <dbReference type="NCBI Taxonomy" id="1176355"/>
    <lineage>
        <taxon>Eukaryota</taxon>
        <taxon>Fungi</taxon>
        <taxon>Fungi incertae sedis</taxon>
        <taxon>Microsporidia</taxon>
        <taxon>Dubosqiidae</taxon>
        <taxon>Hamiltosporidium</taxon>
    </lineage>
</organism>
<comment type="pathway">
    <text evidence="2 9">Protein modification; eIF5A hypusination.</text>
</comment>
<keyword evidence="8 9" id="KW-0386">Hypusine biosynthesis</keyword>
<dbReference type="EC" id="1.14.99.29" evidence="9"/>
<dbReference type="SUPFAM" id="SSF48371">
    <property type="entry name" value="ARM repeat"/>
    <property type="match status" value="1"/>
</dbReference>
<dbReference type="InterPro" id="IPR016024">
    <property type="entry name" value="ARM-type_fold"/>
</dbReference>
<dbReference type="GO" id="GO:0019135">
    <property type="term" value="F:deoxyhypusine monooxygenase activity"/>
    <property type="evidence" value="ECO:0007669"/>
    <property type="project" value="UniProtKB-UniRule"/>
</dbReference>
<reference evidence="10 11" key="1">
    <citation type="submission" date="2017-12" db="EMBL/GenBank/DDBJ databases">
        <authorList>
            <person name="Pombert J.-F."/>
            <person name="Haag K.L."/>
            <person name="Ebert D."/>
        </authorList>
    </citation>
    <scope>NUCLEOTIDE SEQUENCE [LARGE SCALE GENOMIC DNA]</scope>
    <source>
        <strain evidence="10">FI-OER-3-3</strain>
    </source>
</reference>
<evidence type="ECO:0000313" key="11">
    <source>
        <dbReference type="Proteomes" id="UP000292362"/>
    </source>
</evidence>
<evidence type="ECO:0000256" key="2">
    <source>
        <dbReference type="ARBA" id="ARBA00005041"/>
    </source>
</evidence>
<comment type="catalytic activity">
    <reaction evidence="1 9">
        <text>[eIF5A protein]-deoxyhypusine + AH2 + O2 = [eIF5A protein]-hypusine + A + H2O</text>
        <dbReference type="Rhea" id="RHEA:14101"/>
        <dbReference type="Rhea" id="RHEA-COMP:10144"/>
        <dbReference type="Rhea" id="RHEA-COMP:12592"/>
        <dbReference type="ChEBI" id="CHEBI:13193"/>
        <dbReference type="ChEBI" id="CHEBI:15377"/>
        <dbReference type="ChEBI" id="CHEBI:15379"/>
        <dbReference type="ChEBI" id="CHEBI:17499"/>
        <dbReference type="ChEBI" id="CHEBI:82657"/>
        <dbReference type="ChEBI" id="CHEBI:91175"/>
        <dbReference type="EC" id="1.14.99.29"/>
    </reaction>
</comment>
<dbReference type="Pfam" id="PF03130">
    <property type="entry name" value="HEAT_PBS"/>
    <property type="match status" value="1"/>
</dbReference>
<comment type="subcellular location">
    <subcellularLocation>
        <location evidence="9">Cytoplasm</location>
    </subcellularLocation>
    <subcellularLocation>
        <location evidence="9">Nucleus</location>
    </subcellularLocation>
</comment>
<dbReference type="UniPathway" id="UPA00354"/>
<dbReference type="InterPro" id="IPR004155">
    <property type="entry name" value="PBS_lyase_HEAT"/>
</dbReference>
<keyword evidence="3 9" id="KW-0479">Metal-binding</keyword>
<dbReference type="EMBL" id="PITJ01000869">
    <property type="protein sequence ID" value="TBU00889.1"/>
    <property type="molecule type" value="Genomic_DNA"/>
</dbReference>
<dbReference type="Gene3D" id="1.25.10.10">
    <property type="entry name" value="Leucine-rich Repeat Variant"/>
    <property type="match status" value="2"/>
</dbReference>
<keyword evidence="6 9" id="KW-0408">Iron</keyword>
<evidence type="ECO:0000256" key="7">
    <source>
        <dbReference type="ARBA" id="ARBA00023033"/>
    </source>
</evidence>
<name>A0A4Q9L0M2_9MICR</name>
<gene>
    <name evidence="9" type="primary">LIA1</name>
    <name evidence="10" type="ORF">CWI37_0869p0010</name>
</gene>
<evidence type="ECO:0000256" key="6">
    <source>
        <dbReference type="ARBA" id="ARBA00023004"/>
    </source>
</evidence>
<feature type="binding site" evidence="9">
    <location>
        <position position="54"/>
    </location>
    <ligand>
        <name>Fe cation</name>
        <dbReference type="ChEBI" id="CHEBI:24875"/>
        <label>1</label>
    </ligand>
</feature>
<dbReference type="Pfam" id="PF13646">
    <property type="entry name" value="HEAT_2"/>
    <property type="match status" value="1"/>
</dbReference>
<dbReference type="GO" id="GO:0005737">
    <property type="term" value="C:cytoplasm"/>
    <property type="evidence" value="ECO:0007669"/>
    <property type="project" value="UniProtKB-SubCell"/>
</dbReference>
<sequence>MLEINKARDILNGKHYNISQKMRALFFLRNINNTESVLSIMSAFHNESVLLKHELAYVLGQMRDPTCIQTLKDVLSNTAENEIVRHEAAEALGNFLDKNDIDFLKSFLKDISIPVRETCYLAIKKIENHHKSENKINFEKSENFLKNYTSSDSSIQFDKIELSEFDSCDPAYPLIIDDNFLEFIYLKHSDIYLRYGAMFSLRNKKNISILVKGFKDNSALFRHEVAFVLGQLKMKESILYLKEVLDNENEHDMVRHECAEAIGAIGTDECHKILMKYLNCDADIVRESAEVALDICAYEMSTETEYCKV</sequence>
<accession>A0A4Q9L0M2</accession>
<comment type="caution">
    <text evidence="10">The sequence shown here is derived from an EMBL/GenBank/DDBJ whole genome shotgun (WGS) entry which is preliminary data.</text>
</comment>
<keyword evidence="5 9" id="KW-0560">Oxidoreductase</keyword>
<keyword evidence="7 9" id="KW-0503">Monooxygenase</keyword>
<feature type="binding site" evidence="9">
    <location>
        <position position="86"/>
    </location>
    <ligand>
        <name>Fe cation</name>
        <dbReference type="ChEBI" id="CHEBI:24875"/>
        <label>1</label>
    </ligand>
</feature>
<dbReference type="PANTHER" id="PTHR12697:SF5">
    <property type="entry name" value="DEOXYHYPUSINE HYDROXYLASE"/>
    <property type="match status" value="1"/>
</dbReference>
<dbReference type="AlphaFoldDB" id="A0A4Q9L0M2"/>
<comment type="similarity">
    <text evidence="9">Belongs to the deoxyhypusine hydroxylase family.</text>
</comment>
<dbReference type="Proteomes" id="UP000292362">
    <property type="component" value="Unassembled WGS sequence"/>
</dbReference>
<dbReference type="InterPro" id="IPR027517">
    <property type="entry name" value="Deoxyhypusine_hydroxylase"/>
</dbReference>
<evidence type="ECO:0000256" key="9">
    <source>
        <dbReference type="HAMAP-Rule" id="MF_03101"/>
    </source>
</evidence>